<keyword evidence="1" id="KW-0418">Kinase</keyword>
<dbReference type="Gene3D" id="3.30.565.10">
    <property type="entry name" value="Histidine kinase-like ATPase, C-terminal domain"/>
    <property type="match status" value="1"/>
</dbReference>
<organism evidence="3 4">
    <name type="scientific">Thermobifida alba</name>
    <name type="common">Thermomonospora alba</name>
    <dbReference type="NCBI Taxonomy" id="53522"/>
    <lineage>
        <taxon>Bacteria</taxon>
        <taxon>Bacillati</taxon>
        <taxon>Actinomycetota</taxon>
        <taxon>Actinomycetes</taxon>
        <taxon>Streptosporangiales</taxon>
        <taxon>Nocardiopsidaceae</taxon>
        <taxon>Thermobifida</taxon>
    </lineage>
</organism>
<keyword evidence="4" id="KW-1185">Reference proteome</keyword>
<dbReference type="Pfam" id="PF13581">
    <property type="entry name" value="HATPase_c_2"/>
    <property type="match status" value="1"/>
</dbReference>
<dbReference type="SUPFAM" id="SSF55874">
    <property type="entry name" value="ATPase domain of HSP90 chaperone/DNA topoisomerase II/histidine kinase"/>
    <property type="match status" value="1"/>
</dbReference>
<gene>
    <name evidence="3" type="ORF">FOF52_19050</name>
</gene>
<feature type="domain" description="Histidine kinase/HSP90-like ATPase" evidence="2">
    <location>
        <begin position="17"/>
        <end position="115"/>
    </location>
</feature>
<sequence length="163" mass="17337">MDGADHGALARWRLPVPDDVVVARQVARVYLERFGLGAERADQAELVVSELVTNALRHGAAPVELRVWPCPLRCVVVEVRDAKDCPLPLPSPVAPWDLTPWTESGRGLALVTELSGGYCGTVPLAAAGKSVWAALAADSPLVCPRALTAFVDSRVRSDLPGLP</sequence>
<evidence type="ECO:0000259" key="2">
    <source>
        <dbReference type="Pfam" id="PF13581"/>
    </source>
</evidence>
<dbReference type="InterPro" id="IPR050267">
    <property type="entry name" value="Anti-sigma-factor_SerPK"/>
</dbReference>
<dbReference type="InterPro" id="IPR036890">
    <property type="entry name" value="HATPase_C_sf"/>
</dbReference>
<dbReference type="PANTHER" id="PTHR35526">
    <property type="entry name" value="ANTI-SIGMA-F FACTOR RSBW-RELATED"/>
    <property type="match status" value="1"/>
</dbReference>
<dbReference type="RefSeq" id="WP_248591296.1">
    <property type="nucleotide sequence ID" value="NZ_BAABEB010000011.1"/>
</dbReference>
<reference evidence="3 4" key="1">
    <citation type="submission" date="2020-04" db="EMBL/GenBank/DDBJ databases">
        <title>Thermobifida alba genome sequencing and assembly.</title>
        <authorList>
            <person name="Luzics S."/>
            <person name="Horvath B."/>
            <person name="Nagy I."/>
            <person name="Toth A."/>
            <person name="Nagy I."/>
            <person name="Kukolya J."/>
        </authorList>
    </citation>
    <scope>NUCLEOTIDE SEQUENCE [LARGE SCALE GENOMIC DNA]</scope>
    <source>
        <strain evidence="3 4">DSM 43795</strain>
    </source>
</reference>
<dbReference type="Proteomes" id="UP000832041">
    <property type="component" value="Chromosome"/>
</dbReference>
<keyword evidence="1" id="KW-0723">Serine/threonine-protein kinase</keyword>
<proteinExistence type="predicted"/>
<dbReference type="CDD" id="cd16936">
    <property type="entry name" value="HATPase_RsbW-like"/>
    <property type="match status" value="1"/>
</dbReference>
<evidence type="ECO:0000313" key="3">
    <source>
        <dbReference type="EMBL" id="UPT22786.1"/>
    </source>
</evidence>
<keyword evidence="3" id="KW-0067">ATP-binding</keyword>
<name>A0ABY4L526_THEAE</name>
<dbReference type="GO" id="GO:0005524">
    <property type="term" value="F:ATP binding"/>
    <property type="evidence" value="ECO:0007669"/>
    <property type="project" value="UniProtKB-KW"/>
</dbReference>
<accession>A0ABY4L526</accession>
<dbReference type="PANTHER" id="PTHR35526:SF3">
    <property type="entry name" value="ANTI-SIGMA-F FACTOR RSBW"/>
    <property type="match status" value="1"/>
</dbReference>
<dbReference type="InterPro" id="IPR003594">
    <property type="entry name" value="HATPase_dom"/>
</dbReference>
<dbReference type="EMBL" id="CP051627">
    <property type="protein sequence ID" value="UPT22786.1"/>
    <property type="molecule type" value="Genomic_DNA"/>
</dbReference>
<keyword evidence="1" id="KW-0808">Transferase</keyword>
<evidence type="ECO:0000313" key="4">
    <source>
        <dbReference type="Proteomes" id="UP000832041"/>
    </source>
</evidence>
<evidence type="ECO:0000256" key="1">
    <source>
        <dbReference type="ARBA" id="ARBA00022527"/>
    </source>
</evidence>
<protein>
    <submittedName>
        <fullName evidence="3">ATP-binding protein</fullName>
    </submittedName>
</protein>
<keyword evidence="3" id="KW-0547">Nucleotide-binding</keyword>